<accession>A0ABR2UD39</accession>
<evidence type="ECO:0000256" key="4">
    <source>
        <dbReference type="ARBA" id="ARBA00022741"/>
    </source>
</evidence>
<dbReference type="SUPFAM" id="SSF56112">
    <property type="entry name" value="Protein kinase-like (PK-like)"/>
    <property type="match status" value="1"/>
</dbReference>
<dbReference type="InterPro" id="IPR051420">
    <property type="entry name" value="Ser_Thr_Kinases_DiverseReg"/>
</dbReference>
<evidence type="ECO:0000313" key="10">
    <source>
        <dbReference type="Proteomes" id="UP001396334"/>
    </source>
</evidence>
<name>A0ABR2UD39_9ROSI</name>
<keyword evidence="10" id="KW-1185">Reference proteome</keyword>
<comment type="catalytic activity">
    <reaction evidence="8">
        <text>L-seryl-[protein] + ATP = O-phospho-L-seryl-[protein] + ADP + H(+)</text>
        <dbReference type="Rhea" id="RHEA:17989"/>
        <dbReference type="Rhea" id="RHEA-COMP:9863"/>
        <dbReference type="Rhea" id="RHEA-COMP:11604"/>
        <dbReference type="ChEBI" id="CHEBI:15378"/>
        <dbReference type="ChEBI" id="CHEBI:29999"/>
        <dbReference type="ChEBI" id="CHEBI:30616"/>
        <dbReference type="ChEBI" id="CHEBI:83421"/>
        <dbReference type="ChEBI" id="CHEBI:456216"/>
        <dbReference type="EC" id="2.7.11.1"/>
    </reaction>
</comment>
<dbReference type="Gene3D" id="1.10.510.10">
    <property type="entry name" value="Transferase(Phosphotransferase) domain 1"/>
    <property type="match status" value="1"/>
</dbReference>
<keyword evidence="2" id="KW-0723">Serine/threonine-protein kinase</keyword>
<protein>
    <recommendedName>
        <fullName evidence="1">non-specific serine/threonine protein kinase</fullName>
        <ecNumber evidence="1">2.7.11.1</ecNumber>
    </recommendedName>
</protein>
<proteinExistence type="predicted"/>
<evidence type="ECO:0000256" key="1">
    <source>
        <dbReference type="ARBA" id="ARBA00012513"/>
    </source>
</evidence>
<dbReference type="Proteomes" id="UP001396334">
    <property type="component" value="Unassembled WGS sequence"/>
</dbReference>
<sequence length="81" mass="8810">MKELAYTMKVTEKCDVYSFGVFIMEVIMGSHPGDLISTLPSSSLQMRPSGGRCFGSKAFATITGRSGPTDICDEDSFYVRG</sequence>
<dbReference type="EC" id="2.7.11.1" evidence="1"/>
<comment type="caution">
    <text evidence="9">The sequence shown here is derived from an EMBL/GenBank/DDBJ whole genome shotgun (WGS) entry which is preliminary data.</text>
</comment>
<comment type="catalytic activity">
    <reaction evidence="7">
        <text>L-threonyl-[protein] + ATP = O-phospho-L-threonyl-[protein] + ADP + H(+)</text>
        <dbReference type="Rhea" id="RHEA:46608"/>
        <dbReference type="Rhea" id="RHEA-COMP:11060"/>
        <dbReference type="Rhea" id="RHEA-COMP:11605"/>
        <dbReference type="ChEBI" id="CHEBI:15378"/>
        <dbReference type="ChEBI" id="CHEBI:30013"/>
        <dbReference type="ChEBI" id="CHEBI:30616"/>
        <dbReference type="ChEBI" id="CHEBI:61977"/>
        <dbReference type="ChEBI" id="CHEBI:456216"/>
        <dbReference type="EC" id="2.7.11.1"/>
    </reaction>
</comment>
<evidence type="ECO:0000313" key="9">
    <source>
        <dbReference type="EMBL" id="KAK9047438.1"/>
    </source>
</evidence>
<keyword evidence="3" id="KW-0808">Transferase</keyword>
<dbReference type="InterPro" id="IPR011009">
    <property type="entry name" value="Kinase-like_dom_sf"/>
</dbReference>
<dbReference type="PANTHER" id="PTHR48005:SF13">
    <property type="entry name" value="SERINE_THREONINE-PROTEIN KINASE DDB_G0278509-RELATED"/>
    <property type="match status" value="1"/>
</dbReference>
<keyword evidence="6" id="KW-0067">ATP-binding</keyword>
<evidence type="ECO:0000256" key="7">
    <source>
        <dbReference type="ARBA" id="ARBA00047899"/>
    </source>
</evidence>
<gene>
    <name evidence="9" type="ORF">V6N11_053282</name>
</gene>
<dbReference type="PANTHER" id="PTHR48005">
    <property type="entry name" value="LEUCINE RICH REPEAT KINASE 2"/>
    <property type="match status" value="1"/>
</dbReference>
<keyword evidence="5" id="KW-0418">Kinase</keyword>
<evidence type="ECO:0000256" key="6">
    <source>
        <dbReference type="ARBA" id="ARBA00022840"/>
    </source>
</evidence>
<evidence type="ECO:0000256" key="3">
    <source>
        <dbReference type="ARBA" id="ARBA00022679"/>
    </source>
</evidence>
<evidence type="ECO:0000256" key="8">
    <source>
        <dbReference type="ARBA" id="ARBA00048679"/>
    </source>
</evidence>
<organism evidence="9 10">
    <name type="scientific">Hibiscus sabdariffa</name>
    <name type="common">roselle</name>
    <dbReference type="NCBI Taxonomy" id="183260"/>
    <lineage>
        <taxon>Eukaryota</taxon>
        <taxon>Viridiplantae</taxon>
        <taxon>Streptophyta</taxon>
        <taxon>Embryophyta</taxon>
        <taxon>Tracheophyta</taxon>
        <taxon>Spermatophyta</taxon>
        <taxon>Magnoliopsida</taxon>
        <taxon>eudicotyledons</taxon>
        <taxon>Gunneridae</taxon>
        <taxon>Pentapetalae</taxon>
        <taxon>rosids</taxon>
        <taxon>malvids</taxon>
        <taxon>Malvales</taxon>
        <taxon>Malvaceae</taxon>
        <taxon>Malvoideae</taxon>
        <taxon>Hibiscus</taxon>
    </lineage>
</organism>
<reference evidence="9 10" key="1">
    <citation type="journal article" date="2024" name="G3 (Bethesda)">
        <title>Genome assembly of Hibiscus sabdariffa L. provides insights into metabolisms of medicinal natural products.</title>
        <authorList>
            <person name="Kim T."/>
        </authorList>
    </citation>
    <scope>NUCLEOTIDE SEQUENCE [LARGE SCALE GENOMIC DNA]</scope>
    <source>
        <strain evidence="9">TK-2024</strain>
        <tissue evidence="9">Old leaves</tissue>
    </source>
</reference>
<keyword evidence="4" id="KW-0547">Nucleotide-binding</keyword>
<evidence type="ECO:0000256" key="5">
    <source>
        <dbReference type="ARBA" id="ARBA00022777"/>
    </source>
</evidence>
<dbReference type="EMBL" id="JBBPBN010000001">
    <property type="protein sequence ID" value="KAK9047438.1"/>
    <property type="molecule type" value="Genomic_DNA"/>
</dbReference>
<evidence type="ECO:0000256" key="2">
    <source>
        <dbReference type="ARBA" id="ARBA00022527"/>
    </source>
</evidence>